<keyword evidence="3" id="KW-1133">Transmembrane helix</keyword>
<dbReference type="Gramene" id="TraesSTA2A03G00741470.1">
    <property type="protein sequence ID" value="TraesSTA2A03G00741470.1"/>
    <property type="gene ID" value="TraesSTA2A03G00741470"/>
</dbReference>
<comment type="function">
    <text evidence="1">May act as a substrate-specific adapter of an E3 ubiquitin-protein ligase complex (CUL3-RBX1-BTB) which mediates the ubiquitination and subsequent proteasomal degradation of target proteins.</text>
</comment>
<accession>A0A3B6B1L5</accession>
<dbReference type="Gramene" id="TraesLAC2A03G00747050.1">
    <property type="protein sequence ID" value="TraesLAC2A03G00747050.1"/>
    <property type="gene ID" value="TraesLAC2A03G00747050"/>
</dbReference>
<keyword evidence="3" id="KW-0472">Membrane</keyword>
<dbReference type="GO" id="GO:0010114">
    <property type="term" value="P:response to red light"/>
    <property type="evidence" value="ECO:0000318"/>
    <property type="project" value="GO_Central"/>
</dbReference>
<feature type="region of interest" description="Disordered" evidence="2">
    <location>
        <begin position="1"/>
        <end position="51"/>
    </location>
</feature>
<dbReference type="PANTHER" id="PTHR46336">
    <property type="entry name" value="OS02G0260700 PROTEIN"/>
    <property type="match status" value="1"/>
</dbReference>
<dbReference type="Gramene" id="TraesARI2A03G00750970.1">
    <property type="protein sequence ID" value="TraesARI2A03G00750970.1"/>
    <property type="gene ID" value="TraesARI2A03G00750970"/>
</dbReference>
<dbReference type="Proteomes" id="UP000019116">
    <property type="component" value="Chromosome 2A"/>
</dbReference>
<evidence type="ECO:0000256" key="1">
    <source>
        <dbReference type="ARBA" id="ARBA00002668"/>
    </source>
</evidence>
<dbReference type="Gramene" id="TraesJUL2A03G00748100.1">
    <property type="protein sequence ID" value="TraesJUL2A03G00748100.1"/>
    <property type="gene ID" value="TraesJUL2A03G00748100"/>
</dbReference>
<dbReference type="Gramene" id="TraesCAD_scaffold_036929_01G000100.1">
    <property type="protein sequence ID" value="TraesCAD_scaffold_036929_01G000100.1"/>
    <property type="gene ID" value="TraesCAD_scaffold_036929_01G000100"/>
</dbReference>
<feature type="compositionally biased region" description="Pro residues" evidence="2">
    <location>
        <begin position="14"/>
        <end position="27"/>
    </location>
</feature>
<evidence type="ECO:0000259" key="4">
    <source>
        <dbReference type="Pfam" id="PF07707"/>
    </source>
</evidence>
<dbReference type="SMR" id="A0A3B6B1L5"/>
<feature type="domain" description="BACK" evidence="4">
    <location>
        <begin position="205"/>
        <end position="294"/>
    </location>
</feature>
<dbReference type="Gramene" id="TraesJAG2A03G00743340.1">
    <property type="protein sequence ID" value="TraesJAG2A03G00743340.1"/>
    <property type="gene ID" value="TraesJAG2A03G00743340"/>
</dbReference>
<dbReference type="Gene3D" id="1.25.40.420">
    <property type="match status" value="1"/>
</dbReference>
<dbReference type="Gramene" id="TraesCS2A02G365600.1">
    <property type="protein sequence ID" value="TraesCS2A02G365600.1"/>
    <property type="gene ID" value="TraesCS2A02G365600"/>
</dbReference>
<reference evidence="5" key="2">
    <citation type="submission" date="2018-10" db="UniProtKB">
        <authorList>
            <consortium name="EnsemblPlants"/>
        </authorList>
    </citation>
    <scope>IDENTIFICATION</scope>
</reference>
<dbReference type="PANTHER" id="PTHR46336:SF12">
    <property type="entry name" value="BACK DOMAIN-CONTAINING PROTEIN"/>
    <property type="match status" value="1"/>
</dbReference>
<proteinExistence type="predicted"/>
<name>A0A3B6B1L5_WHEAT</name>
<dbReference type="Gramene" id="TraesCLE_scaffold_064791_01G000100.1">
    <property type="protein sequence ID" value="TraesCLE_scaffold_064791_01G000100.1"/>
    <property type="gene ID" value="TraesCLE_scaffold_064791_01G000100"/>
</dbReference>
<dbReference type="Gramene" id="TraesLDM2A03G00745780.1">
    <property type="protein sequence ID" value="TraesLDM2A03G00745780.1"/>
    <property type="gene ID" value="TraesLDM2A03G00745780"/>
</dbReference>
<dbReference type="GO" id="GO:0005634">
    <property type="term" value="C:nucleus"/>
    <property type="evidence" value="ECO:0000318"/>
    <property type="project" value="GO_Central"/>
</dbReference>
<dbReference type="Gramene" id="TraesROB_scaffold_012112_01G000200.1">
    <property type="protein sequence ID" value="TraesROB_scaffold_012112_01G000200.1"/>
    <property type="gene ID" value="TraesROB_scaffold_012112_01G000200"/>
</dbReference>
<sequence length="416" mass="47160">MQGAWRLEFAGRWRPPPLRPAHPPSSSPPRADGRLATGEQHQQQDRRRTSPLSSLSLWPSISFLPSSLFSPAHLSLLSQAPNAWRASPHSWARAAHTPAATHLLPWLLRSQRRRQAAGHSRRFSGELEPFEEIIHFIYKDMFFNKTDPQRLLDIVVTADKFEVIGAIKHCKTLMLQSPLTLEIALLYLEFTSEKVELNEILGPVHTACADFVANTYKDLLSHEEAVLQLRLSAMISIFKSSALILPNEDYAFTFLLKWLEKEYSDKEERKDVFQRIVVSLIRFTHLSEEALLDFTSCNLVSSPVDAINIVSNAMHFKATSSRRIAYWRYEQRDYLVRPVSLSYLMPAPHPEVVAYMDISLGRCSRMTSPGKTNAYSEAFAFGGLTLNMVATCLTLILILPIHLVCFYVPKPSSQPS</sequence>
<organism evidence="5">
    <name type="scientific">Triticum aestivum</name>
    <name type="common">Wheat</name>
    <dbReference type="NCBI Taxonomy" id="4565"/>
    <lineage>
        <taxon>Eukaryota</taxon>
        <taxon>Viridiplantae</taxon>
        <taxon>Streptophyta</taxon>
        <taxon>Embryophyta</taxon>
        <taxon>Tracheophyta</taxon>
        <taxon>Spermatophyta</taxon>
        <taxon>Magnoliopsida</taxon>
        <taxon>Liliopsida</taxon>
        <taxon>Poales</taxon>
        <taxon>Poaceae</taxon>
        <taxon>BOP clade</taxon>
        <taxon>Pooideae</taxon>
        <taxon>Triticodae</taxon>
        <taxon>Triticeae</taxon>
        <taxon>Triticinae</taxon>
        <taxon>Triticum</taxon>
    </lineage>
</organism>
<dbReference type="Gramene" id="TraesCS2A03G0893200.1">
    <property type="protein sequence ID" value="TraesCS2A03G0893200.1.CDS"/>
    <property type="gene ID" value="TraesCS2A03G0893200"/>
</dbReference>
<dbReference type="PaxDb" id="4565-Traes_2AL_3A4A862F7.2"/>
<reference evidence="5" key="1">
    <citation type="submission" date="2018-08" db="EMBL/GenBank/DDBJ databases">
        <authorList>
            <person name="Rossello M."/>
        </authorList>
    </citation>
    <scope>NUCLEOTIDE SEQUENCE [LARGE SCALE GENOMIC DNA]</scope>
    <source>
        <strain evidence="5">cv. Chinese Spring</strain>
    </source>
</reference>
<keyword evidence="6" id="KW-1185">Reference proteome</keyword>
<dbReference type="InterPro" id="IPR011705">
    <property type="entry name" value="BACK"/>
</dbReference>
<feature type="transmembrane region" description="Helical" evidence="3">
    <location>
        <begin position="378"/>
        <end position="408"/>
    </location>
</feature>
<dbReference type="Gramene" id="TraesSYM2A03G00750830.1">
    <property type="protein sequence ID" value="TraesSYM2A03G00750830.1"/>
    <property type="gene ID" value="TraesSYM2A03G00750830"/>
</dbReference>
<evidence type="ECO:0000256" key="2">
    <source>
        <dbReference type="SAM" id="MobiDB-lite"/>
    </source>
</evidence>
<evidence type="ECO:0000256" key="3">
    <source>
        <dbReference type="SAM" id="Phobius"/>
    </source>
</evidence>
<dbReference type="AlphaFoldDB" id="A0A3B6B1L5"/>
<dbReference type="EnsemblPlants" id="TraesCS2A02G365600.1">
    <property type="protein sequence ID" value="TraesCS2A02G365600.1"/>
    <property type="gene ID" value="TraesCS2A02G365600"/>
</dbReference>
<dbReference type="Gramene" id="TraesRN2A0100871100.1">
    <property type="protein sequence ID" value="TraesRN2A0100871100.1"/>
    <property type="gene ID" value="TraesRN2A0100871100"/>
</dbReference>
<dbReference type="Pfam" id="PF07707">
    <property type="entry name" value="BACK"/>
    <property type="match status" value="1"/>
</dbReference>
<dbReference type="STRING" id="4565.A0A3B6B1L5"/>
<evidence type="ECO:0000313" key="6">
    <source>
        <dbReference type="Proteomes" id="UP000019116"/>
    </source>
</evidence>
<dbReference type="InterPro" id="IPR045890">
    <property type="entry name" value="POB1-like"/>
</dbReference>
<keyword evidence="3" id="KW-0812">Transmembrane</keyword>
<evidence type="ECO:0000313" key="5">
    <source>
        <dbReference type="EnsemblPlants" id="TraesCS2A02G365600.1"/>
    </source>
</evidence>
<protein>
    <recommendedName>
        <fullName evidence="4">BACK domain-containing protein</fullName>
    </recommendedName>
</protein>